<accession>A0ABP6PTN3</accession>
<dbReference type="Proteomes" id="UP001501866">
    <property type="component" value="Unassembled WGS sequence"/>
</dbReference>
<evidence type="ECO:0000313" key="2">
    <source>
        <dbReference type="Proteomes" id="UP001501866"/>
    </source>
</evidence>
<comment type="caution">
    <text evidence="1">The sequence shown here is derived from an EMBL/GenBank/DDBJ whole genome shotgun (WGS) entry which is preliminary data.</text>
</comment>
<dbReference type="RefSeq" id="WP_161176187.1">
    <property type="nucleotide sequence ID" value="NZ_BAAAUH010000037.1"/>
</dbReference>
<name>A0ABP6PTN3_9ACTN</name>
<protein>
    <submittedName>
        <fullName evidence="1">Uncharacterized protein</fullName>
    </submittedName>
</protein>
<dbReference type="EMBL" id="BAAAUH010000037">
    <property type="protein sequence ID" value="GAA3190169.1"/>
    <property type="molecule type" value="Genomic_DNA"/>
</dbReference>
<keyword evidence="2" id="KW-1185">Reference proteome</keyword>
<proteinExistence type="predicted"/>
<sequence>MSASVLVLVLEGPLGPALSRLLATRPSPHELAAAASLLRETARTAGKRHPKRRRPSAT</sequence>
<evidence type="ECO:0000313" key="1">
    <source>
        <dbReference type="EMBL" id="GAA3190169.1"/>
    </source>
</evidence>
<reference evidence="2" key="1">
    <citation type="journal article" date="2019" name="Int. J. Syst. Evol. Microbiol.">
        <title>The Global Catalogue of Microorganisms (GCM) 10K type strain sequencing project: providing services to taxonomists for standard genome sequencing and annotation.</title>
        <authorList>
            <consortium name="The Broad Institute Genomics Platform"/>
            <consortium name="The Broad Institute Genome Sequencing Center for Infectious Disease"/>
            <person name="Wu L."/>
            <person name="Ma J."/>
        </authorList>
    </citation>
    <scope>NUCLEOTIDE SEQUENCE [LARGE SCALE GENOMIC DNA]</scope>
    <source>
        <strain evidence="2">JCM 9095</strain>
    </source>
</reference>
<gene>
    <name evidence="1" type="ORF">GCM10010451_44800</name>
</gene>
<organism evidence="1 2">
    <name type="scientific">Streptomyces virens</name>
    <dbReference type="NCBI Taxonomy" id="285572"/>
    <lineage>
        <taxon>Bacteria</taxon>
        <taxon>Bacillati</taxon>
        <taxon>Actinomycetota</taxon>
        <taxon>Actinomycetes</taxon>
        <taxon>Kitasatosporales</taxon>
        <taxon>Streptomycetaceae</taxon>
        <taxon>Streptomyces</taxon>
    </lineage>
</organism>